<feature type="non-terminal residue" evidence="2">
    <location>
        <position position="1"/>
    </location>
</feature>
<evidence type="ECO:0000313" key="2">
    <source>
        <dbReference type="EMBL" id="HIS35634.1"/>
    </source>
</evidence>
<organism evidence="2 3">
    <name type="scientific">Candidatus Scatousia excrementigallinarum</name>
    <dbReference type="NCBI Taxonomy" id="2840935"/>
    <lineage>
        <taxon>Bacteria</taxon>
        <taxon>Candidatus Scatousia</taxon>
    </lineage>
</organism>
<dbReference type="AlphaFoldDB" id="A0A9D1EXT5"/>
<sequence>FGTNSKEIFKMYEPEPLPYEYCITEWDNKYFNDAVKVVNEAFEESADALFDPRFKTLEGTNDIIHKIVEDVYAEFLPQATTVLLHNGKPAGFCFMNLTGGQIANIPIFGLKKEHQGKGLSKLMLANSLKKLISMSENGTRNITEVNTTTETNNFQALKLYRHLGFKEDYNYPQSYLA</sequence>
<comment type="caution">
    <text evidence="2">The sequence shown here is derived from an EMBL/GenBank/DDBJ whole genome shotgun (WGS) entry which is preliminary data.</text>
</comment>
<dbReference type="InterPro" id="IPR000182">
    <property type="entry name" value="GNAT_dom"/>
</dbReference>
<dbReference type="Proteomes" id="UP000823928">
    <property type="component" value="Unassembled WGS sequence"/>
</dbReference>
<dbReference type="Pfam" id="PF13508">
    <property type="entry name" value="Acetyltransf_7"/>
    <property type="match status" value="1"/>
</dbReference>
<dbReference type="GO" id="GO:0016747">
    <property type="term" value="F:acyltransferase activity, transferring groups other than amino-acyl groups"/>
    <property type="evidence" value="ECO:0007669"/>
    <property type="project" value="InterPro"/>
</dbReference>
<dbReference type="SUPFAM" id="SSF55729">
    <property type="entry name" value="Acyl-CoA N-acyltransferases (Nat)"/>
    <property type="match status" value="1"/>
</dbReference>
<evidence type="ECO:0000259" key="1">
    <source>
        <dbReference type="PROSITE" id="PS51186"/>
    </source>
</evidence>
<reference evidence="2" key="1">
    <citation type="submission" date="2020-10" db="EMBL/GenBank/DDBJ databases">
        <authorList>
            <person name="Gilroy R."/>
        </authorList>
    </citation>
    <scope>NUCLEOTIDE SEQUENCE</scope>
    <source>
        <strain evidence="2">6276</strain>
    </source>
</reference>
<feature type="domain" description="N-acetyltransferase" evidence="1">
    <location>
        <begin position="36"/>
        <end position="177"/>
    </location>
</feature>
<gene>
    <name evidence="2" type="ORF">IAC10_03260</name>
</gene>
<dbReference type="InterPro" id="IPR016181">
    <property type="entry name" value="Acyl_CoA_acyltransferase"/>
</dbReference>
<dbReference type="CDD" id="cd04301">
    <property type="entry name" value="NAT_SF"/>
    <property type="match status" value="1"/>
</dbReference>
<dbReference type="EMBL" id="DVIU01000071">
    <property type="protein sequence ID" value="HIS35634.1"/>
    <property type="molecule type" value="Genomic_DNA"/>
</dbReference>
<reference evidence="2" key="2">
    <citation type="journal article" date="2021" name="PeerJ">
        <title>Extensive microbial diversity within the chicken gut microbiome revealed by metagenomics and culture.</title>
        <authorList>
            <person name="Gilroy R."/>
            <person name="Ravi A."/>
            <person name="Getino M."/>
            <person name="Pursley I."/>
            <person name="Horton D.L."/>
            <person name="Alikhan N.F."/>
            <person name="Baker D."/>
            <person name="Gharbi K."/>
            <person name="Hall N."/>
            <person name="Watson M."/>
            <person name="Adriaenssens E.M."/>
            <person name="Foster-Nyarko E."/>
            <person name="Jarju S."/>
            <person name="Secka A."/>
            <person name="Antonio M."/>
            <person name="Oren A."/>
            <person name="Chaudhuri R.R."/>
            <person name="La Ragione R."/>
            <person name="Hildebrand F."/>
            <person name="Pallen M.J."/>
        </authorList>
    </citation>
    <scope>NUCLEOTIDE SEQUENCE</scope>
    <source>
        <strain evidence="2">6276</strain>
    </source>
</reference>
<name>A0A9D1EXT5_9BACT</name>
<proteinExistence type="predicted"/>
<dbReference type="Gene3D" id="3.40.630.30">
    <property type="match status" value="1"/>
</dbReference>
<accession>A0A9D1EXT5</accession>
<evidence type="ECO:0000313" key="3">
    <source>
        <dbReference type="Proteomes" id="UP000823928"/>
    </source>
</evidence>
<protein>
    <submittedName>
        <fullName evidence="2">GNAT family N-acetyltransferase</fullName>
    </submittedName>
</protein>
<dbReference type="PROSITE" id="PS51186">
    <property type="entry name" value="GNAT"/>
    <property type="match status" value="1"/>
</dbReference>